<dbReference type="Pfam" id="PF05254">
    <property type="entry name" value="UPF0203"/>
    <property type="match status" value="1"/>
</dbReference>
<dbReference type="GeneID" id="20528251"/>
<dbReference type="PANTHER" id="PTHR46403:SF1">
    <property type="entry name" value="TP53-REGULATED INHIBITOR OF APOPTOSIS 1"/>
    <property type="match status" value="1"/>
</dbReference>
<comment type="similarity">
    <text evidence="1">Belongs to the TRIAP1/MDM35 family.</text>
</comment>
<proteinExistence type="inferred from homology"/>
<dbReference type="GO" id="GO:0045332">
    <property type="term" value="P:phospholipid translocation"/>
    <property type="evidence" value="ECO:0007669"/>
    <property type="project" value="TreeGrafter"/>
</dbReference>
<dbReference type="GO" id="GO:0005829">
    <property type="term" value="C:cytosol"/>
    <property type="evidence" value="ECO:0007669"/>
    <property type="project" value="TreeGrafter"/>
</dbReference>
<dbReference type="Proteomes" id="UP000030693">
    <property type="component" value="Unassembled WGS sequence"/>
</dbReference>
<dbReference type="PANTHER" id="PTHR46403">
    <property type="entry name" value="TP53-REGULATED INHIBITOR OF APOPTOSIS 1"/>
    <property type="match status" value="1"/>
</dbReference>
<reference evidence="3" key="1">
    <citation type="submission" date="2013-04" db="EMBL/GenBank/DDBJ databases">
        <title>The Genome Sequence of Fonticula alba ATCC 38817.</title>
        <authorList>
            <consortium name="The Broad Institute Genomics Platform"/>
            <person name="Russ C."/>
            <person name="Cuomo C."/>
            <person name="Burger G."/>
            <person name="Gray M.W."/>
            <person name="Holland P.W.H."/>
            <person name="King N."/>
            <person name="Lang F.B.F."/>
            <person name="Roger A.J."/>
            <person name="Ruiz-Trillo I."/>
            <person name="Brown M."/>
            <person name="Walker B."/>
            <person name="Young S."/>
            <person name="Zeng Q."/>
            <person name="Gargeya S."/>
            <person name="Fitzgerald M."/>
            <person name="Haas B."/>
            <person name="Abouelleil A."/>
            <person name="Allen A.W."/>
            <person name="Alvarado L."/>
            <person name="Arachchi H.M."/>
            <person name="Berlin A.M."/>
            <person name="Chapman S.B."/>
            <person name="Gainer-Dewar J."/>
            <person name="Goldberg J."/>
            <person name="Griggs A."/>
            <person name="Gujja S."/>
            <person name="Hansen M."/>
            <person name="Howarth C."/>
            <person name="Imamovic A."/>
            <person name="Ireland A."/>
            <person name="Larimer J."/>
            <person name="McCowan C."/>
            <person name="Murphy C."/>
            <person name="Pearson M."/>
            <person name="Poon T.W."/>
            <person name="Priest M."/>
            <person name="Roberts A."/>
            <person name="Saif S."/>
            <person name="Shea T."/>
            <person name="Sisk P."/>
            <person name="Sykes S."/>
            <person name="Wortman J."/>
            <person name="Nusbaum C."/>
            <person name="Birren B."/>
        </authorList>
    </citation>
    <scope>NUCLEOTIDE SEQUENCE [LARGE SCALE GENOMIC DNA]</scope>
    <source>
        <strain evidence="3">ATCC 38817</strain>
    </source>
</reference>
<evidence type="ECO:0000313" key="4">
    <source>
        <dbReference type="Proteomes" id="UP000030693"/>
    </source>
</evidence>
<dbReference type="AlphaFoldDB" id="A0A058Z835"/>
<evidence type="ECO:0000256" key="1">
    <source>
        <dbReference type="ARBA" id="ARBA00006196"/>
    </source>
</evidence>
<name>A0A058Z835_FONAL</name>
<dbReference type="GO" id="GO:1990050">
    <property type="term" value="F:phosphatidic acid transfer activity"/>
    <property type="evidence" value="ECO:0007669"/>
    <property type="project" value="TreeGrafter"/>
</dbReference>
<dbReference type="EMBL" id="KB932205">
    <property type="protein sequence ID" value="KCV70063.1"/>
    <property type="molecule type" value="Genomic_DNA"/>
</dbReference>
<evidence type="ECO:0000256" key="2">
    <source>
        <dbReference type="ARBA" id="ARBA00023157"/>
    </source>
</evidence>
<gene>
    <name evidence="3" type="ORF">H696_03526</name>
</gene>
<dbReference type="GO" id="GO:0005634">
    <property type="term" value="C:nucleus"/>
    <property type="evidence" value="ECO:0007669"/>
    <property type="project" value="TreeGrafter"/>
</dbReference>
<dbReference type="GO" id="GO:0005758">
    <property type="term" value="C:mitochondrial intermembrane space"/>
    <property type="evidence" value="ECO:0007669"/>
    <property type="project" value="TreeGrafter"/>
</dbReference>
<dbReference type="OrthoDB" id="19091at2759"/>
<dbReference type="InterPro" id="IPR007918">
    <property type="entry name" value="MDM35_apoptosis"/>
</dbReference>
<keyword evidence="4" id="KW-1185">Reference proteome</keyword>
<dbReference type="RefSeq" id="XP_009495669.1">
    <property type="nucleotide sequence ID" value="XM_009497394.1"/>
</dbReference>
<organism evidence="3">
    <name type="scientific">Fonticula alba</name>
    <name type="common">Slime mold</name>
    <dbReference type="NCBI Taxonomy" id="691883"/>
    <lineage>
        <taxon>Eukaryota</taxon>
        <taxon>Rotosphaerida</taxon>
        <taxon>Fonticulaceae</taxon>
        <taxon>Fonticula</taxon>
    </lineage>
</organism>
<sequence>MESLGPECTKARRAYEFCFNEWFNIELAKEPPAVQPALAPTPAHPCEELYMAYQQCIEVALHRIGLSDITKKAHQSAADAFPTPAAK</sequence>
<protein>
    <submittedName>
        <fullName evidence="3">Uncharacterized protein</fullName>
    </submittedName>
</protein>
<accession>A0A058Z835</accession>
<keyword evidence="2" id="KW-1015">Disulfide bond</keyword>
<evidence type="ECO:0000313" key="3">
    <source>
        <dbReference type="EMBL" id="KCV70063.1"/>
    </source>
</evidence>